<keyword evidence="1" id="KW-0472">Membrane</keyword>
<reference evidence="3" key="1">
    <citation type="submission" date="2017-10" db="EMBL/GenBank/DDBJ databases">
        <title>Rapid genome shrinkage in a self-fertile nematode reveals novel sperm competition proteins.</title>
        <authorList>
            <person name="Yin D."/>
            <person name="Schwarz E.M."/>
            <person name="Thomas C.G."/>
            <person name="Felde R.L."/>
            <person name="Korf I.F."/>
            <person name="Cutter A.D."/>
            <person name="Schartner C.M."/>
            <person name="Ralston E.J."/>
            <person name="Meyer B.J."/>
            <person name="Haag E.S."/>
        </authorList>
    </citation>
    <scope>NUCLEOTIDE SEQUENCE [LARGE SCALE GENOMIC DNA]</scope>
    <source>
        <strain evidence="3">JU1422</strain>
    </source>
</reference>
<feature type="transmembrane region" description="Helical" evidence="1">
    <location>
        <begin position="36"/>
        <end position="58"/>
    </location>
</feature>
<evidence type="ECO:0000313" key="2">
    <source>
        <dbReference type="EMBL" id="PIC26729.1"/>
    </source>
</evidence>
<sequence length="314" mass="36513">MIWYFLLSLHFIVEIVGVLSHFVFLKLVVFQGIMDIWCRISLGMISISMIVMLTSYFLETSVCLSIGTVFEDAQCAELPIKVILLCVHRYAEAFSIASQLFFTIERVLSIQYSRIHSSIYFKIFFVTGIVSVNAFGLSYMVTNVLFGWGGMFWLVTFQLFVIANFPLMYYAKRISNTKYNADVTTYSLKRKHNLYNSYEIARSFLFSTGIYMVAQLACFFLLWAFVAGLIFEGDHALFPKLFFMISLIWHANLTAFPWIVMLIHRSQRERIYRVWVQMFPNTKTSSKILGMNGKELVTTATQHDYFSQLNKSWK</sequence>
<keyword evidence="1" id="KW-0812">Transmembrane</keyword>
<feature type="transmembrane region" description="Helical" evidence="1">
    <location>
        <begin position="152"/>
        <end position="171"/>
    </location>
</feature>
<feature type="transmembrane region" description="Helical" evidence="1">
    <location>
        <begin position="123"/>
        <end position="146"/>
    </location>
</feature>
<evidence type="ECO:0000313" key="3">
    <source>
        <dbReference type="Proteomes" id="UP000230233"/>
    </source>
</evidence>
<dbReference type="Proteomes" id="UP000230233">
    <property type="component" value="Chromosome V"/>
</dbReference>
<dbReference type="EMBL" id="PDUG01000005">
    <property type="protein sequence ID" value="PIC26729.1"/>
    <property type="molecule type" value="Genomic_DNA"/>
</dbReference>
<feature type="transmembrane region" description="Helical" evidence="1">
    <location>
        <begin position="6"/>
        <end position="29"/>
    </location>
</feature>
<dbReference type="AlphaFoldDB" id="A0A2G5THH8"/>
<name>A0A2G5THH8_9PELO</name>
<accession>A0A2G5THH8</accession>
<organism evidence="2 3">
    <name type="scientific">Caenorhabditis nigoni</name>
    <dbReference type="NCBI Taxonomy" id="1611254"/>
    <lineage>
        <taxon>Eukaryota</taxon>
        <taxon>Metazoa</taxon>
        <taxon>Ecdysozoa</taxon>
        <taxon>Nematoda</taxon>
        <taxon>Chromadorea</taxon>
        <taxon>Rhabditida</taxon>
        <taxon>Rhabditina</taxon>
        <taxon>Rhabditomorpha</taxon>
        <taxon>Rhabditoidea</taxon>
        <taxon>Rhabditidae</taxon>
        <taxon>Peloderinae</taxon>
        <taxon>Caenorhabditis</taxon>
    </lineage>
</organism>
<gene>
    <name evidence="2" type="primary">Cni-T03F7.5</name>
    <name evidence="2" type="synonym">Cnig_chr_V.g19217</name>
    <name evidence="2" type="ORF">B9Z55_019217</name>
</gene>
<keyword evidence="3" id="KW-1185">Reference proteome</keyword>
<protein>
    <recommendedName>
        <fullName evidence="4">7TM GPCR serpentine receptor class x (Srx) domain-containing protein</fullName>
    </recommendedName>
</protein>
<feature type="transmembrane region" description="Helical" evidence="1">
    <location>
        <begin position="204"/>
        <end position="230"/>
    </location>
</feature>
<comment type="caution">
    <text evidence="2">The sequence shown here is derived from an EMBL/GenBank/DDBJ whole genome shotgun (WGS) entry which is preliminary data.</text>
</comment>
<feature type="transmembrane region" description="Helical" evidence="1">
    <location>
        <begin position="242"/>
        <end position="263"/>
    </location>
</feature>
<dbReference type="OrthoDB" id="5793238at2759"/>
<evidence type="ECO:0000256" key="1">
    <source>
        <dbReference type="SAM" id="Phobius"/>
    </source>
</evidence>
<proteinExistence type="predicted"/>
<evidence type="ECO:0008006" key="4">
    <source>
        <dbReference type="Google" id="ProtNLM"/>
    </source>
</evidence>
<keyword evidence="1" id="KW-1133">Transmembrane helix</keyword>